<sequence>MTSKTSWRKLNDDGQDVCRSLDYIVDGIQILKEFVQKGQRMDGDGEEKVNLKRIWKFRLFQSSIGSPIDVEGARASLRTMKDARRLLTSLLQSIDDPIVAVTKTAVKDIHGAGLELLPDDVLAIIFEMHVGAYMYETPAYEAYSADKYPSLIISWVCQRFRQIALWLPDLWKHASFTFPEKILLLFKERCSIPALHIRPATKFPGHYARFFGTIHPPHQWRELHLHFDNEDELKDDFKHLSSAVGQNPLEALEYLSIRNDLTVNSDLSEFEERWHAIYLPEDPSAIISSWQMPKLARLKLRNILSPIALRCENVTWFCFEFCDAERPLDFTVLQEQLQLMPNLESLSVTFSINFPFDDSSQFNHSSSTPSLTYLNLKIGSATPGPMVARLMSLVDTQRVTRLELNLRGRYQAKESHFESWVHAIFPETAGAFARVEQFALDVTNLRGSETSFHRIFSSLPNLQDVSLVLPHFSEIYIHDDWINRGAFRRLRYLLIEVIRMPGDPTPIDTGTTSFDAIFESQHCMGFERLEVRNRSYYPITEGKDSLQRILGDKLQWIDCQSSVTSVFDYDYDDF</sequence>
<evidence type="ECO:0000313" key="2">
    <source>
        <dbReference type="Proteomes" id="UP000053477"/>
    </source>
</evidence>
<name>A0A0H2R7D7_9AGAM</name>
<dbReference type="AlphaFoldDB" id="A0A0H2R7D7"/>
<dbReference type="InParanoid" id="A0A0H2R7D7"/>
<dbReference type="OrthoDB" id="2269034at2759"/>
<dbReference type="InterPro" id="IPR032675">
    <property type="entry name" value="LRR_dom_sf"/>
</dbReference>
<dbReference type="EMBL" id="KQ086150">
    <property type="protein sequence ID" value="KLO07272.1"/>
    <property type="molecule type" value="Genomic_DNA"/>
</dbReference>
<evidence type="ECO:0000313" key="1">
    <source>
        <dbReference type="EMBL" id="KLO07272.1"/>
    </source>
</evidence>
<protein>
    <recommendedName>
        <fullName evidence="3">F-box domain-containing protein</fullName>
    </recommendedName>
</protein>
<gene>
    <name evidence="1" type="ORF">SCHPADRAFT_1001797</name>
</gene>
<evidence type="ECO:0008006" key="3">
    <source>
        <dbReference type="Google" id="ProtNLM"/>
    </source>
</evidence>
<dbReference type="Proteomes" id="UP000053477">
    <property type="component" value="Unassembled WGS sequence"/>
</dbReference>
<proteinExistence type="predicted"/>
<dbReference type="SUPFAM" id="SSF52047">
    <property type="entry name" value="RNI-like"/>
    <property type="match status" value="1"/>
</dbReference>
<dbReference type="Gene3D" id="3.80.10.10">
    <property type="entry name" value="Ribonuclease Inhibitor"/>
    <property type="match status" value="1"/>
</dbReference>
<organism evidence="1 2">
    <name type="scientific">Schizopora paradoxa</name>
    <dbReference type="NCBI Taxonomy" id="27342"/>
    <lineage>
        <taxon>Eukaryota</taxon>
        <taxon>Fungi</taxon>
        <taxon>Dikarya</taxon>
        <taxon>Basidiomycota</taxon>
        <taxon>Agaricomycotina</taxon>
        <taxon>Agaricomycetes</taxon>
        <taxon>Hymenochaetales</taxon>
        <taxon>Schizoporaceae</taxon>
        <taxon>Schizopora</taxon>
    </lineage>
</organism>
<accession>A0A0H2R7D7</accession>
<keyword evidence="2" id="KW-1185">Reference proteome</keyword>
<reference evidence="1 2" key="1">
    <citation type="submission" date="2015-04" db="EMBL/GenBank/DDBJ databases">
        <title>Complete genome sequence of Schizopora paradoxa KUC8140, a cosmopolitan wood degrader in East Asia.</title>
        <authorList>
            <consortium name="DOE Joint Genome Institute"/>
            <person name="Min B."/>
            <person name="Park H."/>
            <person name="Jang Y."/>
            <person name="Kim J.-J."/>
            <person name="Kim K.H."/>
            <person name="Pangilinan J."/>
            <person name="Lipzen A."/>
            <person name="Riley R."/>
            <person name="Grigoriev I.V."/>
            <person name="Spatafora J.W."/>
            <person name="Choi I.-G."/>
        </authorList>
    </citation>
    <scope>NUCLEOTIDE SEQUENCE [LARGE SCALE GENOMIC DNA]</scope>
    <source>
        <strain evidence="1 2">KUC8140</strain>
    </source>
</reference>